<feature type="domain" description="NTF2-like" evidence="2">
    <location>
        <begin position="38"/>
        <end position="184"/>
    </location>
</feature>
<dbReference type="InterPro" id="IPR058645">
    <property type="entry name" value="NTF2-like_dom_7"/>
</dbReference>
<keyword evidence="4" id="KW-1185">Reference proteome</keyword>
<dbReference type="RefSeq" id="XP_033664221.1">
    <property type="nucleotide sequence ID" value="XM_033808084.1"/>
</dbReference>
<evidence type="ECO:0000259" key="2">
    <source>
        <dbReference type="Pfam" id="PF26534"/>
    </source>
</evidence>
<feature type="chain" id="PRO_5025627929" description="NTF2-like domain-containing protein" evidence="1">
    <location>
        <begin position="19"/>
        <end position="441"/>
    </location>
</feature>
<evidence type="ECO:0000313" key="3">
    <source>
        <dbReference type="EMBL" id="KAF2163332.1"/>
    </source>
</evidence>
<dbReference type="GeneID" id="54561356"/>
<evidence type="ECO:0000256" key="1">
    <source>
        <dbReference type="SAM" id="SignalP"/>
    </source>
</evidence>
<dbReference type="Proteomes" id="UP000799537">
    <property type="component" value="Unassembled WGS sequence"/>
</dbReference>
<gene>
    <name evidence="3" type="ORF">M409DRAFT_26369</name>
</gene>
<evidence type="ECO:0000313" key="4">
    <source>
        <dbReference type="Proteomes" id="UP000799537"/>
    </source>
</evidence>
<name>A0A6A6CBN4_ZASCE</name>
<dbReference type="AlphaFoldDB" id="A0A6A6CBN4"/>
<organism evidence="3 4">
    <name type="scientific">Zasmidium cellare ATCC 36951</name>
    <dbReference type="NCBI Taxonomy" id="1080233"/>
    <lineage>
        <taxon>Eukaryota</taxon>
        <taxon>Fungi</taxon>
        <taxon>Dikarya</taxon>
        <taxon>Ascomycota</taxon>
        <taxon>Pezizomycotina</taxon>
        <taxon>Dothideomycetes</taxon>
        <taxon>Dothideomycetidae</taxon>
        <taxon>Mycosphaerellales</taxon>
        <taxon>Mycosphaerellaceae</taxon>
        <taxon>Zasmidium</taxon>
    </lineage>
</organism>
<feature type="domain" description="NTF2-like" evidence="2">
    <location>
        <begin position="277"/>
        <end position="424"/>
    </location>
</feature>
<reference evidence="3" key="1">
    <citation type="journal article" date="2020" name="Stud. Mycol.">
        <title>101 Dothideomycetes genomes: a test case for predicting lifestyles and emergence of pathogens.</title>
        <authorList>
            <person name="Haridas S."/>
            <person name="Albert R."/>
            <person name="Binder M."/>
            <person name="Bloem J."/>
            <person name="Labutti K."/>
            <person name="Salamov A."/>
            <person name="Andreopoulos B."/>
            <person name="Baker S."/>
            <person name="Barry K."/>
            <person name="Bills G."/>
            <person name="Bluhm B."/>
            <person name="Cannon C."/>
            <person name="Castanera R."/>
            <person name="Culley D."/>
            <person name="Daum C."/>
            <person name="Ezra D."/>
            <person name="Gonzalez J."/>
            <person name="Henrissat B."/>
            <person name="Kuo A."/>
            <person name="Liang C."/>
            <person name="Lipzen A."/>
            <person name="Lutzoni F."/>
            <person name="Magnuson J."/>
            <person name="Mondo S."/>
            <person name="Nolan M."/>
            <person name="Ohm R."/>
            <person name="Pangilinan J."/>
            <person name="Park H.-J."/>
            <person name="Ramirez L."/>
            <person name="Alfaro M."/>
            <person name="Sun H."/>
            <person name="Tritt A."/>
            <person name="Yoshinaga Y."/>
            <person name="Zwiers L.-H."/>
            <person name="Turgeon B."/>
            <person name="Goodwin S."/>
            <person name="Spatafora J."/>
            <person name="Crous P."/>
            <person name="Grigoriev I."/>
        </authorList>
    </citation>
    <scope>NUCLEOTIDE SEQUENCE</scope>
    <source>
        <strain evidence="3">ATCC 36951</strain>
    </source>
</reference>
<keyword evidence="1" id="KW-0732">Signal</keyword>
<feature type="signal peptide" evidence="1">
    <location>
        <begin position="1"/>
        <end position="18"/>
    </location>
</feature>
<sequence length="441" mass="47700">MKSITLAIPFAIAALVHASSLEPMSNILIEQSEPCLAITQSEAESFIQKFATTIDHTGDWEASAKKILAKDFVFASNPYISRNHLPVVKGPSYGIAASDRKTYIEQLAALTVSDLTTDDVLVTDCGKVIWRANVGSGGPVEYPSKIVGILTLEREKKKKGVEGALVATRWECEFDSVGWSIGLGLDCDTCVGPPAPGGYVTLSRMGQRRYKEFVLGDGSYLLDHPFSHRDATPVNAPVPAVMKLLSIVATFPLITLAFAGHENAMDVYRRNQSSISITDAEAASFVADFATLFEHPEGWKKTADQILSKYIVFASNSFLTRRLTLLEGGNSTGIVAQDREAVIDILDSLSVSNISTDDILTTTCGKIIWRANFGAVGPVNYPVKLMFILTLKRANEKRGDQSTCRLVATKVENEYDSMGWSIGAGLDCGSCAVSGAPEHYA</sequence>
<protein>
    <recommendedName>
        <fullName evidence="2">NTF2-like domain-containing protein</fullName>
    </recommendedName>
</protein>
<accession>A0A6A6CBN4</accession>
<dbReference type="EMBL" id="ML993609">
    <property type="protein sequence ID" value="KAF2163332.1"/>
    <property type="molecule type" value="Genomic_DNA"/>
</dbReference>
<dbReference type="Pfam" id="PF26534">
    <property type="entry name" value="NTF2_7"/>
    <property type="match status" value="2"/>
</dbReference>
<proteinExistence type="predicted"/>